<evidence type="ECO:0000313" key="2">
    <source>
        <dbReference type="EMBL" id="MCH5597835.1"/>
    </source>
</evidence>
<dbReference type="Proteomes" id="UP001202248">
    <property type="component" value="Unassembled WGS sequence"/>
</dbReference>
<dbReference type="PANTHER" id="PTHR36453:SF1">
    <property type="entry name" value="RIGHT HANDED BETA HELIX DOMAIN-CONTAINING PROTEIN"/>
    <property type="match status" value="1"/>
</dbReference>
<reference evidence="2 3" key="1">
    <citation type="submission" date="2022-02" db="EMBL/GenBank/DDBJ databases">
        <authorList>
            <person name="Min J."/>
        </authorList>
    </citation>
    <scope>NUCLEOTIDE SEQUENCE [LARGE SCALE GENOMIC DNA]</scope>
    <source>
        <strain evidence="2 3">GR10-1</strain>
    </source>
</reference>
<dbReference type="InterPro" id="IPR012334">
    <property type="entry name" value="Pectin_lyas_fold"/>
</dbReference>
<gene>
    <name evidence="2" type="ORF">MKP09_07920</name>
</gene>
<dbReference type="PANTHER" id="PTHR36453">
    <property type="entry name" value="SECRETED PROTEIN-RELATED"/>
    <property type="match status" value="1"/>
</dbReference>
<dbReference type="InterPro" id="IPR011050">
    <property type="entry name" value="Pectin_lyase_fold/virulence"/>
</dbReference>
<proteinExistence type="predicted"/>
<organism evidence="2 3">
    <name type="scientific">Niabella ginsengisoli</name>
    <dbReference type="NCBI Taxonomy" id="522298"/>
    <lineage>
        <taxon>Bacteria</taxon>
        <taxon>Pseudomonadati</taxon>
        <taxon>Bacteroidota</taxon>
        <taxon>Chitinophagia</taxon>
        <taxon>Chitinophagales</taxon>
        <taxon>Chitinophagaceae</taxon>
        <taxon>Niabella</taxon>
    </lineage>
</organism>
<name>A0ABS9SHM9_9BACT</name>
<evidence type="ECO:0000259" key="1">
    <source>
        <dbReference type="Pfam" id="PF21231"/>
    </source>
</evidence>
<dbReference type="InterPro" id="IPR048482">
    <property type="entry name" value="GH141_ins"/>
</dbReference>
<sequence>MDRIISWNKKDETTQIPKPPVNIENINGMEMFIHQWWEIAILRIKQMKISGDSAQLFFRQPESRIQSEHPWPAPWISKETGNSAFYLSNAIEFLDEPGEWYADQQNKKIYYWPRDGEDLNVATVTAPLLENLVTIEGTIDDPITNIHFKNISFQHTAWYRPSLQGHVPHQTGMPMTDAYKLRPAGTKNKTSLENQAWITRPEAAVKASFANNIFFEECRFKNLASTGLDYHKGVKNATIKGNLFKGVGGTAILAGVFADEATEIHLPYNPKDERVVTDSITITNNFITDATNEDWGSVGIGLGYTRNATIAHNELKT</sequence>
<feature type="domain" description="GH141-like insertion" evidence="1">
    <location>
        <begin position="1"/>
        <end position="114"/>
    </location>
</feature>
<comment type="caution">
    <text evidence="2">The sequence shown here is derived from an EMBL/GenBank/DDBJ whole genome shotgun (WGS) entry which is preliminary data.</text>
</comment>
<dbReference type="Pfam" id="PF21231">
    <property type="entry name" value="GH141_M"/>
    <property type="match status" value="1"/>
</dbReference>
<evidence type="ECO:0000313" key="3">
    <source>
        <dbReference type="Proteomes" id="UP001202248"/>
    </source>
</evidence>
<dbReference type="RefSeq" id="WP_240827195.1">
    <property type="nucleotide sequence ID" value="NZ_JAKWBL010000001.1"/>
</dbReference>
<dbReference type="Gene3D" id="2.160.20.10">
    <property type="entry name" value="Single-stranded right-handed beta-helix, Pectin lyase-like"/>
    <property type="match status" value="1"/>
</dbReference>
<protein>
    <recommendedName>
        <fullName evidence="1">GH141-like insertion domain-containing protein</fullName>
    </recommendedName>
</protein>
<keyword evidence="3" id="KW-1185">Reference proteome</keyword>
<dbReference type="EMBL" id="JAKWBL010000001">
    <property type="protein sequence ID" value="MCH5597835.1"/>
    <property type="molecule type" value="Genomic_DNA"/>
</dbReference>
<accession>A0ABS9SHM9</accession>
<dbReference type="SUPFAM" id="SSF51126">
    <property type="entry name" value="Pectin lyase-like"/>
    <property type="match status" value="1"/>
</dbReference>